<name>A0A8S8X9X8_9PROT</name>
<evidence type="ECO:0000313" key="3">
    <source>
        <dbReference type="Proteomes" id="UP000681075"/>
    </source>
</evidence>
<sequence length="357" mass="39075">MHARLNAEHAGLVASLDELPAETDLAREWDGLVQRASASFFQSWSWIGCDITRRFAGARLLRVQRRDVTVALALVAIDPKRGRLWLNQTGDAAEDSVFTERAGVLIAGGEEPAEVLAQITDTLSSDPAARRCTIWSVAGADAAHRTALSRVRPLQTVISRPNFAARLDRDPLAAASANFRAQARRAQRSAEEAGTVTIEAGGDVDTQLARLDALARLHQRRWTSRGAPGAFATEAFVRFHRALLQRAVPMGHAEIVTVRAGDRVLAHLYSFLWRGRVLAYQAGVDIDANSKAKPGLVAHLAAMRHYAQRGLGEYDFLAGEARYKRSLATRIDEQLWIDAHRALSLGGVKAMLRRLAA</sequence>
<keyword evidence="3" id="KW-1185">Reference proteome</keyword>
<proteinExistence type="predicted"/>
<accession>A0A8S8X9X8</accession>
<dbReference type="Pfam" id="PF13480">
    <property type="entry name" value="Acetyltransf_6"/>
    <property type="match status" value="1"/>
</dbReference>
<organism evidence="2 3">
    <name type="scientific">Roseiterribacter gracilis</name>
    <dbReference type="NCBI Taxonomy" id="2812848"/>
    <lineage>
        <taxon>Bacteria</taxon>
        <taxon>Pseudomonadati</taxon>
        <taxon>Pseudomonadota</taxon>
        <taxon>Alphaproteobacteria</taxon>
        <taxon>Rhodospirillales</taxon>
        <taxon>Roseiterribacteraceae</taxon>
        <taxon>Roseiterribacter</taxon>
    </lineage>
</organism>
<evidence type="ECO:0000313" key="2">
    <source>
        <dbReference type="EMBL" id="GIL38125.1"/>
    </source>
</evidence>
<comment type="caution">
    <text evidence="2">The sequence shown here is derived from an EMBL/GenBank/DDBJ whole genome shotgun (WGS) entry which is preliminary data.</text>
</comment>
<dbReference type="InterPro" id="IPR016181">
    <property type="entry name" value="Acyl_CoA_acyltransferase"/>
</dbReference>
<dbReference type="InterPro" id="IPR038740">
    <property type="entry name" value="BioF2-like_GNAT_dom"/>
</dbReference>
<dbReference type="Gene3D" id="3.40.630.30">
    <property type="match status" value="1"/>
</dbReference>
<feature type="domain" description="BioF2-like acetyltransferase" evidence="1">
    <location>
        <begin position="178"/>
        <end position="325"/>
    </location>
</feature>
<evidence type="ECO:0000259" key="1">
    <source>
        <dbReference type="Pfam" id="PF13480"/>
    </source>
</evidence>
<protein>
    <recommendedName>
        <fullName evidence="1">BioF2-like acetyltransferase domain-containing protein</fullName>
    </recommendedName>
</protein>
<dbReference type="SUPFAM" id="SSF55729">
    <property type="entry name" value="Acyl-CoA N-acyltransferases (Nat)"/>
    <property type="match status" value="1"/>
</dbReference>
<dbReference type="Proteomes" id="UP000681075">
    <property type="component" value="Unassembled WGS sequence"/>
</dbReference>
<dbReference type="AlphaFoldDB" id="A0A8S8X9X8"/>
<gene>
    <name evidence="2" type="ORF">TMPK1_03620</name>
</gene>
<reference evidence="2" key="1">
    <citation type="submission" date="2021-02" db="EMBL/GenBank/DDBJ databases">
        <title>Genome sequence of Rhodospirillales sp. strain TMPK1 isolated from soil.</title>
        <authorList>
            <person name="Nakai R."/>
            <person name="Kusada H."/>
            <person name="Tamaki H."/>
        </authorList>
    </citation>
    <scope>NUCLEOTIDE SEQUENCE</scope>
    <source>
        <strain evidence="2">TMPK1</strain>
    </source>
</reference>
<dbReference type="EMBL" id="BOPV01000001">
    <property type="protein sequence ID" value="GIL38125.1"/>
    <property type="molecule type" value="Genomic_DNA"/>
</dbReference>
<dbReference type="RefSeq" id="WP_420241079.1">
    <property type="nucleotide sequence ID" value="NZ_BOPV01000001.1"/>
</dbReference>